<dbReference type="GO" id="GO:1901255">
    <property type="term" value="P:nucleotide-excision repair involved in interstrand cross-link repair"/>
    <property type="evidence" value="ECO:0007669"/>
    <property type="project" value="TreeGrafter"/>
</dbReference>
<sequence length="253" mass="30129">MCDLCNYNSNNINNAVLTVCNNCYSADNHNMITKTDAMNKYVLKANDLTNVRHLSRNNQYRKTTYLYLIKDIEHIAVQKHGSVEKMTENMNEKVIKAKKKMEDKQKEYQKVLDDQNDRKEKLSKYLIDIGFGSLRQDSKLCWQYIYQGEDSGYTIEGIGNTLLEMKFLHTYTNYAKELKETRQKELDVLHDVKTYYFWTDDDEEDLRQRIKKECLRKYVEKNFKNFDQAIKEIPKTIQGLAHKYYADMIKMNK</sequence>
<dbReference type="InterPro" id="IPR037129">
    <property type="entry name" value="XPA_sf"/>
</dbReference>
<feature type="coiled-coil region" evidence="2">
    <location>
        <begin position="87"/>
        <end position="118"/>
    </location>
</feature>
<dbReference type="GO" id="GO:0003684">
    <property type="term" value="F:damaged DNA binding"/>
    <property type="evidence" value="ECO:0007669"/>
    <property type="project" value="InterPro"/>
</dbReference>
<organism evidence="3">
    <name type="scientific">Klosneuvirus KNV1</name>
    <dbReference type="NCBI Taxonomy" id="1977640"/>
    <lineage>
        <taxon>Viruses</taxon>
        <taxon>Varidnaviria</taxon>
        <taxon>Bamfordvirae</taxon>
        <taxon>Nucleocytoviricota</taxon>
        <taxon>Megaviricetes</taxon>
        <taxon>Imitervirales</taxon>
        <taxon>Mimiviridae</taxon>
        <taxon>Klosneuvirinae</taxon>
        <taxon>Klosneuvirus</taxon>
    </lineage>
</organism>
<keyword evidence="1" id="KW-0862">Zinc</keyword>
<dbReference type="InterPro" id="IPR000465">
    <property type="entry name" value="XPA/RAD14"/>
</dbReference>
<dbReference type="GO" id="GO:0006284">
    <property type="term" value="P:base-excision repair"/>
    <property type="evidence" value="ECO:0007669"/>
    <property type="project" value="TreeGrafter"/>
</dbReference>
<dbReference type="GO" id="GO:0000715">
    <property type="term" value="P:nucleotide-excision repair, DNA damage recognition"/>
    <property type="evidence" value="ECO:0007669"/>
    <property type="project" value="TreeGrafter"/>
</dbReference>
<keyword evidence="2" id="KW-0175">Coiled coil</keyword>
<dbReference type="Gene3D" id="3.90.530.10">
    <property type="entry name" value="XPA C-terminal domain"/>
    <property type="match status" value="1"/>
</dbReference>
<dbReference type="GO" id="GO:0070914">
    <property type="term" value="P:UV-damage excision repair"/>
    <property type="evidence" value="ECO:0007669"/>
    <property type="project" value="TreeGrafter"/>
</dbReference>
<accession>A0A1V0SKI2</accession>
<reference evidence="3" key="1">
    <citation type="journal article" date="2017" name="Science">
        <title>Giant viruses with an expanded complement of translation system components.</title>
        <authorList>
            <person name="Schulz F."/>
            <person name="Yutin N."/>
            <person name="Ivanova N.N."/>
            <person name="Ortega D.R."/>
            <person name="Lee T.K."/>
            <person name="Vierheilig J."/>
            <person name="Daims H."/>
            <person name="Horn M."/>
            <person name="Wagner M."/>
            <person name="Jensen G.J."/>
            <person name="Kyrpides N.C."/>
            <person name="Koonin E.V."/>
            <person name="Woyke T."/>
        </authorList>
    </citation>
    <scope>NUCLEOTIDE SEQUENCE</scope>
    <source>
        <strain evidence="3">KNV1</strain>
    </source>
</reference>
<evidence type="ECO:0000313" key="3">
    <source>
        <dbReference type="EMBL" id="ARF12128.1"/>
    </source>
</evidence>
<proteinExistence type="predicted"/>
<evidence type="ECO:0000256" key="2">
    <source>
        <dbReference type="SAM" id="Coils"/>
    </source>
</evidence>
<dbReference type="PANTHER" id="PTHR10142">
    <property type="entry name" value="DNA REPAIR PROTEIN COMPLEMENTING XP-A CELLS"/>
    <property type="match status" value="1"/>
</dbReference>
<dbReference type="SUPFAM" id="SSF46955">
    <property type="entry name" value="Putative DNA-binding domain"/>
    <property type="match status" value="1"/>
</dbReference>
<name>A0A1V0SKI2_9VIRU</name>
<dbReference type="EMBL" id="KY684110">
    <property type="protein sequence ID" value="ARF12128.1"/>
    <property type="molecule type" value="Genomic_DNA"/>
</dbReference>
<dbReference type="InterPro" id="IPR009061">
    <property type="entry name" value="DNA-bd_dom_put_sf"/>
</dbReference>
<evidence type="ECO:0000256" key="1">
    <source>
        <dbReference type="ARBA" id="ARBA00022833"/>
    </source>
</evidence>
<dbReference type="PANTHER" id="PTHR10142:SF0">
    <property type="entry name" value="DNA REPAIR PROTEIN COMPLEMENTING XP-A CELLS"/>
    <property type="match status" value="1"/>
</dbReference>
<protein>
    <submittedName>
        <fullName evidence="3">Uncharacterized protein</fullName>
    </submittedName>
</protein>
<gene>
    <name evidence="3" type="ORF">Klosneuvirus_3_263</name>
</gene>